<sequence length="453" mass="49576">MAQRVRFAAAASGAAALAYVLYREIRHLATRPQKLEALGRVGGRWQRADLDRMVRCDPKRLRRMLRALLLGEAPERISDERLRRAFRYAERPDNIDATTASVESYVALAKSCSRALDEPGDSGSGRGEPELGPDPPFSLPLPRVVAWALRLLAPGVARASDAWLAARRLRRVVRGGVVWLERGGEGTPWLVLHGVAGLFCSQYDALARALGKTRPVRVPLHPNLGDATDFESDSNRSIAGFASSIAAALDGPADVLAVSIGTSVAAALMRHGQVRRAIYVDPVAFAPCGADAWRLFFERPLAVARILRRRRLRLAGQRKPYSFEHEARAFLFVPPAAIVDVLYALMCCSDVVRVVCRVHSYGRCTEACLPPLVDERPPTLVLVDEDDALTCAAEHVDHVEAFPRTTVVRARGFHGTWLLNPRLVEAVESWAAQVDADEAAVDAILAPARFGAR</sequence>
<dbReference type="AlphaFoldDB" id="A0A8J2SLY9"/>
<comment type="caution">
    <text evidence="2">The sequence shown here is derived from an EMBL/GenBank/DDBJ whole genome shotgun (WGS) entry which is preliminary data.</text>
</comment>
<dbReference type="EMBL" id="CAKKNE010000002">
    <property type="protein sequence ID" value="CAH0369647.1"/>
    <property type="molecule type" value="Genomic_DNA"/>
</dbReference>
<gene>
    <name evidence="2" type="ORF">PECAL_2P27770</name>
</gene>
<proteinExistence type="predicted"/>
<dbReference type="InterPro" id="IPR029058">
    <property type="entry name" value="AB_hydrolase_fold"/>
</dbReference>
<dbReference type="SUPFAM" id="SSF53474">
    <property type="entry name" value="alpha/beta-Hydrolases"/>
    <property type="match status" value="1"/>
</dbReference>
<protein>
    <submittedName>
        <fullName evidence="2">Uncharacterized protein</fullName>
    </submittedName>
</protein>
<feature type="region of interest" description="Disordered" evidence="1">
    <location>
        <begin position="116"/>
        <end position="135"/>
    </location>
</feature>
<evidence type="ECO:0000313" key="3">
    <source>
        <dbReference type="Proteomes" id="UP000789595"/>
    </source>
</evidence>
<name>A0A8J2SLY9_9STRA</name>
<dbReference type="Gene3D" id="3.40.50.1820">
    <property type="entry name" value="alpha/beta hydrolase"/>
    <property type="match status" value="1"/>
</dbReference>
<organism evidence="2 3">
    <name type="scientific">Pelagomonas calceolata</name>
    <dbReference type="NCBI Taxonomy" id="35677"/>
    <lineage>
        <taxon>Eukaryota</taxon>
        <taxon>Sar</taxon>
        <taxon>Stramenopiles</taxon>
        <taxon>Ochrophyta</taxon>
        <taxon>Pelagophyceae</taxon>
        <taxon>Pelagomonadales</taxon>
        <taxon>Pelagomonadaceae</taxon>
        <taxon>Pelagomonas</taxon>
    </lineage>
</organism>
<keyword evidence="3" id="KW-1185">Reference proteome</keyword>
<accession>A0A8J2SLY9</accession>
<evidence type="ECO:0000313" key="2">
    <source>
        <dbReference type="EMBL" id="CAH0369647.1"/>
    </source>
</evidence>
<dbReference type="Proteomes" id="UP000789595">
    <property type="component" value="Unassembled WGS sequence"/>
</dbReference>
<evidence type="ECO:0000256" key="1">
    <source>
        <dbReference type="SAM" id="MobiDB-lite"/>
    </source>
</evidence>
<reference evidence="2" key="1">
    <citation type="submission" date="2021-11" db="EMBL/GenBank/DDBJ databases">
        <authorList>
            <consortium name="Genoscope - CEA"/>
            <person name="William W."/>
        </authorList>
    </citation>
    <scope>NUCLEOTIDE SEQUENCE</scope>
</reference>